<protein>
    <submittedName>
        <fullName evidence="1">Putative secreted protein</fullName>
    </submittedName>
</protein>
<dbReference type="EMBL" id="GGFK01014613">
    <property type="protein sequence ID" value="MBW47934.1"/>
    <property type="molecule type" value="Transcribed_RNA"/>
</dbReference>
<dbReference type="AlphaFoldDB" id="A0A2M4B4F8"/>
<organism evidence="1">
    <name type="scientific">Anopheles triannulatus</name>
    <dbReference type="NCBI Taxonomy" id="58253"/>
    <lineage>
        <taxon>Eukaryota</taxon>
        <taxon>Metazoa</taxon>
        <taxon>Ecdysozoa</taxon>
        <taxon>Arthropoda</taxon>
        <taxon>Hexapoda</taxon>
        <taxon>Insecta</taxon>
        <taxon>Pterygota</taxon>
        <taxon>Neoptera</taxon>
        <taxon>Endopterygota</taxon>
        <taxon>Diptera</taxon>
        <taxon>Nematocera</taxon>
        <taxon>Culicoidea</taxon>
        <taxon>Culicidae</taxon>
        <taxon>Anophelinae</taxon>
        <taxon>Anopheles</taxon>
    </lineage>
</organism>
<proteinExistence type="predicted"/>
<name>A0A2M4B4F8_9DIPT</name>
<sequence>MSSPVAGTLALCVNDAHAHCPLGSFHSPLPTATPPSPLSSITIHHRANSARTEERAVVRVSVEGPSSLRRGARRRSRRGSGGFPFCLFVFVATNTNTKSNTLVC</sequence>
<accession>A0A2M4B4F8</accession>
<evidence type="ECO:0000313" key="1">
    <source>
        <dbReference type="EMBL" id="MBW47934.1"/>
    </source>
</evidence>
<reference evidence="1" key="1">
    <citation type="submission" date="2018-01" db="EMBL/GenBank/DDBJ databases">
        <title>An insight into the sialome of Amazonian anophelines.</title>
        <authorList>
            <person name="Ribeiro J.M."/>
            <person name="Scarpassa V."/>
            <person name="Calvo E."/>
        </authorList>
    </citation>
    <scope>NUCLEOTIDE SEQUENCE</scope>
    <source>
        <tissue evidence="1">Salivary glands</tissue>
    </source>
</reference>